<reference evidence="3" key="1">
    <citation type="submission" date="2021-01" db="EMBL/GenBank/DDBJ databases">
        <authorList>
            <person name="Corre E."/>
            <person name="Pelletier E."/>
            <person name="Niang G."/>
            <person name="Scheremetjew M."/>
            <person name="Finn R."/>
            <person name="Kale V."/>
            <person name="Holt S."/>
            <person name="Cochrane G."/>
            <person name="Meng A."/>
            <person name="Brown T."/>
            <person name="Cohen L."/>
        </authorList>
    </citation>
    <scope>NUCLEOTIDE SEQUENCE</scope>
    <source>
        <strain evidence="3">CCMP127</strain>
    </source>
</reference>
<dbReference type="EMBL" id="HBIM01000569">
    <property type="protein sequence ID" value="CAE0402205.1"/>
    <property type="molecule type" value="Transcribed_RNA"/>
</dbReference>
<sequence>MAPPAAKLRKRKNKAKKGDDDFEVIDMFGTEAKNGQSDFDMPLPPMMSKEAPVTADDSSDEGEKEEAMPKRKGSKKHGGEEVAMPKKVKKEQGIKTLPLILLILLTGSTLLPAVIYVGDMASNYLGNNNVLGQMGYRLGIGAVPRKRVLSFYEKHNPEKISEVPTILSKHYGEYPKLIKKLERKYQDYGYFHGWEEDEAPMVMVRDSLEEAYSYWIQHVWNRYAPVQLRTAARNVKYNFTKIYKKGTKIWKKQIWPVLEPYIGVPDERTAAKQKRMDAEEAKRRRAEQAGPGRRRKNKDFRDDVED</sequence>
<name>A0A7S3P3J9_9STRA</name>
<keyword evidence="2" id="KW-1133">Transmembrane helix</keyword>
<keyword evidence="2" id="KW-0472">Membrane</keyword>
<feature type="region of interest" description="Disordered" evidence="1">
    <location>
        <begin position="269"/>
        <end position="306"/>
    </location>
</feature>
<protein>
    <submittedName>
        <fullName evidence="3">Uncharacterized protein</fullName>
    </submittedName>
</protein>
<accession>A0A7S3P3J9</accession>
<evidence type="ECO:0000256" key="1">
    <source>
        <dbReference type="SAM" id="MobiDB-lite"/>
    </source>
</evidence>
<keyword evidence="2" id="KW-0812">Transmembrane</keyword>
<feature type="region of interest" description="Disordered" evidence="1">
    <location>
        <begin position="1"/>
        <end position="87"/>
    </location>
</feature>
<organism evidence="3">
    <name type="scientific">Amphora coffeiformis</name>
    <dbReference type="NCBI Taxonomy" id="265554"/>
    <lineage>
        <taxon>Eukaryota</taxon>
        <taxon>Sar</taxon>
        <taxon>Stramenopiles</taxon>
        <taxon>Ochrophyta</taxon>
        <taxon>Bacillariophyta</taxon>
        <taxon>Bacillariophyceae</taxon>
        <taxon>Bacillariophycidae</taxon>
        <taxon>Thalassiophysales</taxon>
        <taxon>Catenulaceae</taxon>
        <taxon>Amphora</taxon>
    </lineage>
</organism>
<evidence type="ECO:0000313" key="3">
    <source>
        <dbReference type="EMBL" id="CAE0402205.1"/>
    </source>
</evidence>
<evidence type="ECO:0000256" key="2">
    <source>
        <dbReference type="SAM" id="Phobius"/>
    </source>
</evidence>
<feature type="compositionally biased region" description="Basic and acidic residues" evidence="1">
    <location>
        <begin position="269"/>
        <end position="282"/>
    </location>
</feature>
<dbReference type="AlphaFoldDB" id="A0A7S3P3J9"/>
<feature type="transmembrane region" description="Helical" evidence="2">
    <location>
        <begin position="96"/>
        <end position="118"/>
    </location>
</feature>
<gene>
    <name evidence="3" type="ORF">ACOF00016_LOCUS500</name>
</gene>
<proteinExistence type="predicted"/>